<protein>
    <submittedName>
        <fullName evidence="4">Uncharacterized protein</fullName>
    </submittedName>
</protein>
<dbReference type="EMBL" id="ML210176">
    <property type="protein sequence ID" value="TFK26316.1"/>
    <property type="molecule type" value="Genomic_DNA"/>
</dbReference>
<dbReference type="Pfam" id="PF22939">
    <property type="entry name" value="WHD_GPIID"/>
    <property type="match status" value="1"/>
</dbReference>
<feature type="non-terminal residue" evidence="4">
    <location>
        <position position="1"/>
    </location>
</feature>
<evidence type="ECO:0000259" key="2">
    <source>
        <dbReference type="Pfam" id="PF22939"/>
    </source>
</evidence>
<dbReference type="PANTHER" id="PTHR10039:SF15">
    <property type="entry name" value="NACHT DOMAIN-CONTAINING PROTEIN"/>
    <property type="match status" value="1"/>
</dbReference>
<sequence>KILEYFGIINFRGVFDENLAKRTPDTGREVIDSEWFQEWLMNLLGGIVWGTGMPGAGKTVLACIVIDYIQKTLIEKSKSQDICLLFAFCRYTEQLMVIDILFAILRQLLERYPQVLPYVKPMYERHERENTRPSEAEVVDLLKQIASSGLFKQTFYILDGLDEAASDIQVDLLEILSSLHVNFFITSRPLDSIKDLVPNARFITVIASDTDIALLIDQKIHRMSILRKLLMKNATLKAEVVSIINLKSSGMFLLASLHLDMLKECASESDIRNALEGLPRGMDGMYDATMDRIKAFPGRQADLAKRVLIWVTYAQRPLAVEELVLAVSVCPDTFRFNEELEPAGIDSILSLCCGLIQVEASTGWYSQPRYVVRFVRKSSIFDGIMSGY</sequence>
<dbReference type="InterPro" id="IPR027417">
    <property type="entry name" value="P-loop_NTPase"/>
</dbReference>
<dbReference type="InterPro" id="IPR056884">
    <property type="entry name" value="NPHP3-like_N"/>
</dbReference>
<evidence type="ECO:0000256" key="1">
    <source>
        <dbReference type="ARBA" id="ARBA00022737"/>
    </source>
</evidence>
<proteinExistence type="predicted"/>
<evidence type="ECO:0000259" key="3">
    <source>
        <dbReference type="Pfam" id="PF24883"/>
    </source>
</evidence>
<accession>A0A5C3L2A0</accession>
<reference evidence="4 5" key="1">
    <citation type="journal article" date="2019" name="Nat. Ecol. Evol.">
        <title>Megaphylogeny resolves global patterns of mushroom evolution.</title>
        <authorList>
            <person name="Varga T."/>
            <person name="Krizsan K."/>
            <person name="Foldi C."/>
            <person name="Dima B."/>
            <person name="Sanchez-Garcia M."/>
            <person name="Sanchez-Ramirez S."/>
            <person name="Szollosi G.J."/>
            <person name="Szarkandi J.G."/>
            <person name="Papp V."/>
            <person name="Albert L."/>
            <person name="Andreopoulos W."/>
            <person name="Angelini C."/>
            <person name="Antonin V."/>
            <person name="Barry K.W."/>
            <person name="Bougher N.L."/>
            <person name="Buchanan P."/>
            <person name="Buyck B."/>
            <person name="Bense V."/>
            <person name="Catcheside P."/>
            <person name="Chovatia M."/>
            <person name="Cooper J."/>
            <person name="Damon W."/>
            <person name="Desjardin D."/>
            <person name="Finy P."/>
            <person name="Geml J."/>
            <person name="Haridas S."/>
            <person name="Hughes K."/>
            <person name="Justo A."/>
            <person name="Karasinski D."/>
            <person name="Kautmanova I."/>
            <person name="Kiss B."/>
            <person name="Kocsube S."/>
            <person name="Kotiranta H."/>
            <person name="LaButti K.M."/>
            <person name="Lechner B.E."/>
            <person name="Liimatainen K."/>
            <person name="Lipzen A."/>
            <person name="Lukacs Z."/>
            <person name="Mihaltcheva S."/>
            <person name="Morgado L.N."/>
            <person name="Niskanen T."/>
            <person name="Noordeloos M.E."/>
            <person name="Ohm R.A."/>
            <person name="Ortiz-Santana B."/>
            <person name="Ovrebo C."/>
            <person name="Racz N."/>
            <person name="Riley R."/>
            <person name="Savchenko A."/>
            <person name="Shiryaev A."/>
            <person name="Soop K."/>
            <person name="Spirin V."/>
            <person name="Szebenyi C."/>
            <person name="Tomsovsky M."/>
            <person name="Tulloss R.E."/>
            <person name="Uehling J."/>
            <person name="Grigoriev I.V."/>
            <person name="Vagvolgyi C."/>
            <person name="Papp T."/>
            <person name="Martin F.M."/>
            <person name="Miettinen O."/>
            <person name="Hibbett D.S."/>
            <person name="Nagy L.G."/>
        </authorList>
    </citation>
    <scope>NUCLEOTIDE SEQUENCE [LARGE SCALE GENOMIC DNA]</scope>
    <source>
        <strain evidence="4 5">CBS 121175</strain>
    </source>
</reference>
<dbReference type="InterPro" id="IPR054471">
    <property type="entry name" value="GPIID_WHD"/>
</dbReference>
<organism evidence="4 5">
    <name type="scientific">Coprinopsis marcescibilis</name>
    <name type="common">Agaric fungus</name>
    <name type="synonym">Psathyrella marcescibilis</name>
    <dbReference type="NCBI Taxonomy" id="230819"/>
    <lineage>
        <taxon>Eukaryota</taxon>
        <taxon>Fungi</taxon>
        <taxon>Dikarya</taxon>
        <taxon>Basidiomycota</taxon>
        <taxon>Agaricomycotina</taxon>
        <taxon>Agaricomycetes</taxon>
        <taxon>Agaricomycetidae</taxon>
        <taxon>Agaricales</taxon>
        <taxon>Agaricineae</taxon>
        <taxon>Psathyrellaceae</taxon>
        <taxon>Coprinopsis</taxon>
    </lineage>
</organism>
<dbReference type="SUPFAM" id="SSF52540">
    <property type="entry name" value="P-loop containing nucleoside triphosphate hydrolases"/>
    <property type="match status" value="1"/>
</dbReference>
<dbReference type="Gene3D" id="3.40.50.300">
    <property type="entry name" value="P-loop containing nucleotide triphosphate hydrolases"/>
    <property type="match status" value="1"/>
</dbReference>
<feature type="domain" description="GPI inositol-deacylase winged helix" evidence="2">
    <location>
        <begin position="301"/>
        <end position="360"/>
    </location>
</feature>
<dbReference type="AlphaFoldDB" id="A0A5C3L2A0"/>
<gene>
    <name evidence="4" type="ORF">FA15DRAFT_588749</name>
</gene>
<dbReference type="PANTHER" id="PTHR10039">
    <property type="entry name" value="AMELOGENIN"/>
    <property type="match status" value="1"/>
</dbReference>
<keyword evidence="1" id="KW-0677">Repeat</keyword>
<name>A0A5C3L2A0_COPMA</name>
<feature type="domain" description="Nephrocystin 3-like N-terminal" evidence="3">
    <location>
        <begin position="25"/>
        <end position="188"/>
    </location>
</feature>
<keyword evidence="5" id="KW-1185">Reference proteome</keyword>
<dbReference type="OrthoDB" id="7464126at2759"/>
<dbReference type="Proteomes" id="UP000307440">
    <property type="component" value="Unassembled WGS sequence"/>
</dbReference>
<evidence type="ECO:0000313" key="5">
    <source>
        <dbReference type="Proteomes" id="UP000307440"/>
    </source>
</evidence>
<dbReference type="Pfam" id="PF24883">
    <property type="entry name" value="NPHP3_N"/>
    <property type="match status" value="1"/>
</dbReference>
<evidence type="ECO:0000313" key="4">
    <source>
        <dbReference type="EMBL" id="TFK26316.1"/>
    </source>
</evidence>